<sequence>MFGLLMLVAFPEVVLPVLALGAALVLYERSQTRRAAIAARADAQHAALVALQSEMPAWPRQPARPSVPSRAQRVQTPPIVRCDARTAPLRRVGR</sequence>
<feature type="region of interest" description="Disordered" evidence="1">
    <location>
        <begin position="58"/>
        <end position="78"/>
    </location>
</feature>
<feature type="transmembrane region" description="Helical" evidence="2">
    <location>
        <begin position="6"/>
        <end position="27"/>
    </location>
</feature>
<proteinExistence type="predicted"/>
<evidence type="ECO:0000256" key="2">
    <source>
        <dbReference type="SAM" id="Phobius"/>
    </source>
</evidence>
<reference evidence="4" key="1">
    <citation type="submission" date="2016-09" db="EMBL/GenBank/DDBJ databases">
        <authorList>
            <person name="Greninger A.L."/>
            <person name="Jerome K.R."/>
            <person name="Mcnair B."/>
            <person name="Wallis C."/>
            <person name="Fang F."/>
        </authorList>
    </citation>
    <scope>NUCLEOTIDE SEQUENCE [LARGE SCALE GENOMIC DNA]</scope>
    <source>
        <strain evidence="4">M7</strain>
    </source>
</reference>
<dbReference type="Proteomes" id="UP000094243">
    <property type="component" value="Unassembled WGS sequence"/>
</dbReference>
<protein>
    <submittedName>
        <fullName evidence="3">Uncharacterized protein</fullName>
    </submittedName>
</protein>
<keyword evidence="2" id="KW-1133">Transmembrane helix</keyword>
<evidence type="ECO:0000313" key="3">
    <source>
        <dbReference type="EMBL" id="ODQ84332.1"/>
    </source>
</evidence>
<keyword evidence="4" id="KW-1185">Reference proteome</keyword>
<keyword evidence="2" id="KW-0472">Membrane</keyword>
<comment type="caution">
    <text evidence="3">The sequence shown here is derived from an EMBL/GenBank/DDBJ whole genome shotgun (WGS) entry which is preliminary data.</text>
</comment>
<evidence type="ECO:0000313" key="4">
    <source>
        <dbReference type="Proteomes" id="UP000094243"/>
    </source>
</evidence>
<dbReference type="EMBL" id="MIGZ01000298">
    <property type="protein sequence ID" value="ODQ84332.1"/>
    <property type="molecule type" value="Genomic_DNA"/>
</dbReference>
<keyword evidence="2" id="KW-0812">Transmembrane</keyword>
<evidence type="ECO:0000256" key="1">
    <source>
        <dbReference type="SAM" id="MobiDB-lite"/>
    </source>
</evidence>
<accession>A0A1E3R4Q9</accession>
<dbReference type="AlphaFoldDB" id="A0A1E3R4Q9"/>
<gene>
    <name evidence="3" type="ORF">BHQ17_27660</name>
</gene>
<name>A0A1E3R4Q9_9MYCO</name>
<organism evidence="3 4">
    <name type="scientific">Mycolicibacterium holsaticum</name>
    <dbReference type="NCBI Taxonomy" id="152142"/>
    <lineage>
        <taxon>Bacteria</taxon>
        <taxon>Bacillati</taxon>
        <taxon>Actinomycetota</taxon>
        <taxon>Actinomycetes</taxon>
        <taxon>Mycobacteriales</taxon>
        <taxon>Mycobacteriaceae</taxon>
        <taxon>Mycolicibacterium</taxon>
    </lineage>
</organism>